<comment type="caution">
    <text evidence="1">The sequence shown here is derived from an EMBL/GenBank/DDBJ whole genome shotgun (WGS) entry which is preliminary data.</text>
</comment>
<accession>A0ACB8Y9I6</accession>
<reference evidence="1 2" key="2">
    <citation type="journal article" date="2022" name="Mol. Ecol. Resour.">
        <title>The genomes of chicory, endive, great burdock and yacon provide insights into Asteraceae paleo-polyploidization history and plant inulin production.</title>
        <authorList>
            <person name="Fan W."/>
            <person name="Wang S."/>
            <person name="Wang H."/>
            <person name="Wang A."/>
            <person name="Jiang F."/>
            <person name="Liu H."/>
            <person name="Zhao H."/>
            <person name="Xu D."/>
            <person name="Zhang Y."/>
        </authorList>
    </citation>
    <scope>NUCLEOTIDE SEQUENCE [LARGE SCALE GENOMIC DNA]</scope>
    <source>
        <strain evidence="2">cv. Niubang</strain>
    </source>
</reference>
<dbReference type="EMBL" id="CM042059">
    <property type="protein sequence ID" value="KAI3681539.1"/>
    <property type="molecule type" value="Genomic_DNA"/>
</dbReference>
<keyword evidence="2" id="KW-1185">Reference proteome</keyword>
<sequence length="197" mass="21537">MMLSFDRSAAREFVWCSCNCYLLERQSLKVVLRKFDFSSKRGRVFSLFVALCFQPMQNHTSKNQVNDLVEEEALPSQSQNTRTSVFERLSFATAVGKAQTTTHWRIGKPMCEVSSSEGRGAQVTVSMEGEVSKTLSPKEFVPGDVGVIPEGKGGDVLENDMGFMEGQNIGEILSANLGAVLEGLSGNGIISDKGKNE</sequence>
<evidence type="ECO:0000313" key="2">
    <source>
        <dbReference type="Proteomes" id="UP001055879"/>
    </source>
</evidence>
<gene>
    <name evidence="1" type="ORF">L6452_36338</name>
</gene>
<organism evidence="1 2">
    <name type="scientific">Arctium lappa</name>
    <name type="common">Greater burdock</name>
    <name type="synonym">Lappa major</name>
    <dbReference type="NCBI Taxonomy" id="4217"/>
    <lineage>
        <taxon>Eukaryota</taxon>
        <taxon>Viridiplantae</taxon>
        <taxon>Streptophyta</taxon>
        <taxon>Embryophyta</taxon>
        <taxon>Tracheophyta</taxon>
        <taxon>Spermatophyta</taxon>
        <taxon>Magnoliopsida</taxon>
        <taxon>eudicotyledons</taxon>
        <taxon>Gunneridae</taxon>
        <taxon>Pentapetalae</taxon>
        <taxon>asterids</taxon>
        <taxon>campanulids</taxon>
        <taxon>Asterales</taxon>
        <taxon>Asteraceae</taxon>
        <taxon>Carduoideae</taxon>
        <taxon>Cardueae</taxon>
        <taxon>Arctiinae</taxon>
        <taxon>Arctium</taxon>
    </lineage>
</organism>
<reference evidence="2" key="1">
    <citation type="journal article" date="2022" name="Mol. Ecol. Resour.">
        <title>The genomes of chicory, endive, great burdock and yacon provide insights into Asteraceae palaeo-polyploidization history and plant inulin production.</title>
        <authorList>
            <person name="Fan W."/>
            <person name="Wang S."/>
            <person name="Wang H."/>
            <person name="Wang A."/>
            <person name="Jiang F."/>
            <person name="Liu H."/>
            <person name="Zhao H."/>
            <person name="Xu D."/>
            <person name="Zhang Y."/>
        </authorList>
    </citation>
    <scope>NUCLEOTIDE SEQUENCE [LARGE SCALE GENOMIC DNA]</scope>
    <source>
        <strain evidence="2">cv. Niubang</strain>
    </source>
</reference>
<name>A0ACB8Y9I6_ARCLA</name>
<proteinExistence type="predicted"/>
<dbReference type="Proteomes" id="UP001055879">
    <property type="component" value="Linkage Group LG13"/>
</dbReference>
<protein>
    <submittedName>
        <fullName evidence="1">Uncharacterized protein</fullName>
    </submittedName>
</protein>
<evidence type="ECO:0000313" key="1">
    <source>
        <dbReference type="EMBL" id="KAI3681539.1"/>
    </source>
</evidence>